<reference evidence="1" key="1">
    <citation type="submission" date="2014-09" db="EMBL/GenBank/DDBJ databases">
        <authorList>
            <person name="Magalhaes I.L.F."/>
            <person name="Oliveira U."/>
            <person name="Santos F.R."/>
            <person name="Vidigal T.H.D.A."/>
            <person name="Brescovit A.D."/>
            <person name="Santos A.J."/>
        </authorList>
    </citation>
    <scope>NUCLEOTIDE SEQUENCE</scope>
    <source>
        <tissue evidence="1">Shoot tissue taken approximately 20 cm above the soil surface</tissue>
    </source>
</reference>
<protein>
    <submittedName>
        <fullName evidence="1">Uncharacterized protein</fullName>
    </submittedName>
</protein>
<accession>A0A0A9EA27</accession>
<sequence length="47" mass="5497">MVPNICSWDILLGFWCYHSAWCSKFMEFSAPGEHSLCCISDWWVVPN</sequence>
<dbReference type="EMBL" id="GBRH01202002">
    <property type="protein sequence ID" value="JAD95893.1"/>
    <property type="molecule type" value="Transcribed_RNA"/>
</dbReference>
<proteinExistence type="predicted"/>
<name>A0A0A9EA27_ARUDO</name>
<evidence type="ECO:0000313" key="1">
    <source>
        <dbReference type="EMBL" id="JAD95893.1"/>
    </source>
</evidence>
<reference evidence="1" key="2">
    <citation type="journal article" date="2015" name="Data Brief">
        <title>Shoot transcriptome of the giant reed, Arundo donax.</title>
        <authorList>
            <person name="Barrero R.A."/>
            <person name="Guerrero F.D."/>
            <person name="Moolhuijzen P."/>
            <person name="Goolsby J.A."/>
            <person name="Tidwell J."/>
            <person name="Bellgard S.E."/>
            <person name="Bellgard M.I."/>
        </authorList>
    </citation>
    <scope>NUCLEOTIDE SEQUENCE</scope>
    <source>
        <tissue evidence="1">Shoot tissue taken approximately 20 cm above the soil surface</tissue>
    </source>
</reference>
<organism evidence="1">
    <name type="scientific">Arundo donax</name>
    <name type="common">Giant reed</name>
    <name type="synonym">Donax arundinaceus</name>
    <dbReference type="NCBI Taxonomy" id="35708"/>
    <lineage>
        <taxon>Eukaryota</taxon>
        <taxon>Viridiplantae</taxon>
        <taxon>Streptophyta</taxon>
        <taxon>Embryophyta</taxon>
        <taxon>Tracheophyta</taxon>
        <taxon>Spermatophyta</taxon>
        <taxon>Magnoliopsida</taxon>
        <taxon>Liliopsida</taxon>
        <taxon>Poales</taxon>
        <taxon>Poaceae</taxon>
        <taxon>PACMAD clade</taxon>
        <taxon>Arundinoideae</taxon>
        <taxon>Arundineae</taxon>
        <taxon>Arundo</taxon>
    </lineage>
</organism>
<dbReference type="AlphaFoldDB" id="A0A0A9EA27"/>